<evidence type="ECO:0000259" key="1">
    <source>
        <dbReference type="Pfam" id="PF00248"/>
    </source>
</evidence>
<dbReference type="PANTHER" id="PTHR43638">
    <property type="entry name" value="OXIDOREDUCTASE, ALDO/KETO REDUCTASE FAMILY PROTEIN"/>
    <property type="match status" value="1"/>
</dbReference>
<reference evidence="3" key="1">
    <citation type="journal article" date="2019" name="Int. J. Syst. Evol. Microbiol.">
        <title>The Global Catalogue of Microorganisms (GCM) 10K type strain sequencing project: providing services to taxonomists for standard genome sequencing and annotation.</title>
        <authorList>
            <consortium name="The Broad Institute Genomics Platform"/>
            <consortium name="The Broad Institute Genome Sequencing Center for Infectious Disease"/>
            <person name="Wu L."/>
            <person name="Ma J."/>
        </authorList>
    </citation>
    <scope>NUCLEOTIDE SEQUENCE [LARGE SCALE GENOMIC DNA]</scope>
    <source>
        <strain evidence="3">JCM 13929</strain>
    </source>
</reference>
<sequence>MTATRTVALPSGVLVPALGQGTWHMGEDPARRGEEMDALRAGLDLGLTLIDTAEMYGDGAAESLVGAAISGRRDEVFLISKVLPSRADHDGVRAACHESLSRLGTDHIDLYLLHWPGSVPLAETIGGFDSLVGDGAIGSWGVSNFDVGDLAALPSGATPQTDQILYNLSRRGPEVDLLPECRRRSMPAMAYSPIEQGRLLGSTALREVAAAHRATPAQVALAWVLRDDAVIAIPKAATRDHIRENAAALDLRLTADDLATLDRAFPAPDHKVPLDML</sequence>
<dbReference type="InterPro" id="IPR023210">
    <property type="entry name" value="NADP_OxRdtase_dom"/>
</dbReference>
<dbReference type="PANTHER" id="PTHR43638:SF3">
    <property type="entry name" value="ALDEHYDE REDUCTASE"/>
    <property type="match status" value="1"/>
</dbReference>
<evidence type="ECO:0000313" key="3">
    <source>
        <dbReference type="Proteomes" id="UP001500064"/>
    </source>
</evidence>
<dbReference type="Pfam" id="PF00248">
    <property type="entry name" value="Aldo_ket_red"/>
    <property type="match status" value="1"/>
</dbReference>
<protein>
    <submittedName>
        <fullName evidence="2">Aldo/keto reductase</fullName>
    </submittedName>
</protein>
<dbReference type="Gene3D" id="3.20.20.100">
    <property type="entry name" value="NADP-dependent oxidoreductase domain"/>
    <property type="match status" value="1"/>
</dbReference>
<dbReference type="EMBL" id="BAAAMU010000107">
    <property type="protein sequence ID" value="GAA1676763.1"/>
    <property type="molecule type" value="Genomic_DNA"/>
</dbReference>
<dbReference type="InterPro" id="IPR036812">
    <property type="entry name" value="NAD(P)_OxRdtase_dom_sf"/>
</dbReference>
<dbReference type="InterPro" id="IPR020471">
    <property type="entry name" value="AKR"/>
</dbReference>
<feature type="domain" description="NADP-dependent oxidoreductase" evidence="1">
    <location>
        <begin position="18"/>
        <end position="263"/>
    </location>
</feature>
<name>A0ABP4SSF6_9ACTN</name>
<comment type="caution">
    <text evidence="2">The sequence shown here is derived from an EMBL/GenBank/DDBJ whole genome shotgun (WGS) entry which is preliminary data.</text>
</comment>
<proteinExistence type="predicted"/>
<dbReference type="SUPFAM" id="SSF51430">
    <property type="entry name" value="NAD(P)-linked oxidoreductase"/>
    <property type="match status" value="1"/>
</dbReference>
<dbReference type="PIRSF" id="PIRSF000097">
    <property type="entry name" value="AKR"/>
    <property type="match status" value="1"/>
</dbReference>
<evidence type="ECO:0000313" key="2">
    <source>
        <dbReference type="EMBL" id="GAA1676763.1"/>
    </source>
</evidence>
<dbReference type="Proteomes" id="UP001500064">
    <property type="component" value="Unassembled WGS sequence"/>
</dbReference>
<accession>A0ABP4SSF6</accession>
<organism evidence="2 3">
    <name type="scientific">Nonomuraea maheshkhaliensis</name>
    <dbReference type="NCBI Taxonomy" id="419590"/>
    <lineage>
        <taxon>Bacteria</taxon>
        <taxon>Bacillati</taxon>
        <taxon>Actinomycetota</taxon>
        <taxon>Actinomycetes</taxon>
        <taxon>Streptosporangiales</taxon>
        <taxon>Streptosporangiaceae</taxon>
        <taxon>Nonomuraea</taxon>
    </lineage>
</organism>
<keyword evidence="3" id="KW-1185">Reference proteome</keyword>
<dbReference type="PRINTS" id="PR00069">
    <property type="entry name" value="ALDKETRDTASE"/>
</dbReference>
<dbReference type="CDD" id="cd19138">
    <property type="entry name" value="AKR_YeaE"/>
    <property type="match status" value="1"/>
</dbReference>
<gene>
    <name evidence="2" type="ORF">GCM10009733_087050</name>
</gene>
<dbReference type="RefSeq" id="WP_346112782.1">
    <property type="nucleotide sequence ID" value="NZ_BAAAMU010000107.1"/>
</dbReference>